<dbReference type="NCBIfam" id="NF002825">
    <property type="entry name" value="PRK02999.1"/>
    <property type="match status" value="1"/>
</dbReference>
<dbReference type="Gene3D" id="1.20.1220.12">
    <property type="entry name" value="Malate synthase, domain III"/>
    <property type="match status" value="1"/>
</dbReference>
<keyword evidence="18" id="KW-1185">Reference proteome</keyword>
<keyword evidence="3 10" id="KW-0963">Cytoplasm</keyword>
<proteinExistence type="inferred from homology"/>
<feature type="binding site" evidence="10">
    <location>
        <begin position="457"/>
        <end position="460"/>
    </location>
    <ligand>
        <name>glyoxylate</name>
        <dbReference type="ChEBI" id="CHEBI:36655"/>
    </ligand>
</feature>
<dbReference type="CDD" id="cd00728">
    <property type="entry name" value="malate_synt_G"/>
    <property type="match status" value="1"/>
</dbReference>
<feature type="domain" description="Malate synthase N-terminal" evidence="14">
    <location>
        <begin position="17"/>
        <end position="73"/>
    </location>
</feature>
<keyword evidence="5 10" id="KW-0808">Transferase</keyword>
<dbReference type="InterPro" id="IPR048355">
    <property type="entry name" value="MS_C"/>
</dbReference>
<evidence type="ECO:0000256" key="5">
    <source>
        <dbReference type="ARBA" id="ARBA00022679"/>
    </source>
</evidence>
<evidence type="ECO:0000259" key="16">
    <source>
        <dbReference type="Pfam" id="PF20659"/>
    </source>
</evidence>
<feature type="active site" description="Proton donor" evidence="10">
    <location>
        <position position="632"/>
    </location>
</feature>
<organism evidence="17 18">
    <name type="scientific">Nocardia sputorum</name>
    <dbReference type="NCBI Taxonomy" id="2984338"/>
    <lineage>
        <taxon>Bacteria</taxon>
        <taxon>Bacillati</taxon>
        <taxon>Actinomycetota</taxon>
        <taxon>Actinomycetes</taxon>
        <taxon>Mycobacteriales</taxon>
        <taxon>Nocardiaceae</taxon>
        <taxon>Nocardia</taxon>
    </lineage>
</organism>
<dbReference type="InterPro" id="IPR011076">
    <property type="entry name" value="Malate_synth_sf"/>
</dbReference>
<evidence type="ECO:0000256" key="12">
    <source>
        <dbReference type="RuleBase" id="RU003572"/>
    </source>
</evidence>
<evidence type="ECO:0000259" key="13">
    <source>
        <dbReference type="Pfam" id="PF01274"/>
    </source>
</evidence>
<comment type="caution">
    <text evidence="10">Lacks conserved residue(s) required for the propagation of feature annotation.</text>
</comment>
<accession>A0ABN6U671</accession>
<feature type="binding site" evidence="10">
    <location>
        <begin position="125"/>
        <end position="126"/>
    </location>
    <ligand>
        <name>acetyl-CoA</name>
        <dbReference type="ChEBI" id="CHEBI:57288"/>
    </ligand>
</feature>
<feature type="binding site" evidence="10">
    <location>
        <position position="432"/>
    </location>
    <ligand>
        <name>Mg(2+)</name>
        <dbReference type="ChEBI" id="CHEBI:18420"/>
    </ligand>
</feature>
<dbReference type="EMBL" id="AP026978">
    <property type="protein sequence ID" value="BDU00675.1"/>
    <property type="molecule type" value="Genomic_DNA"/>
</dbReference>
<feature type="domain" description="Malate synthase C-terminal" evidence="16">
    <location>
        <begin position="592"/>
        <end position="691"/>
    </location>
</feature>
<feature type="binding site" evidence="10">
    <location>
        <position position="460"/>
    </location>
    <ligand>
        <name>Mg(2+)</name>
        <dbReference type="ChEBI" id="CHEBI:18420"/>
    </ligand>
</feature>
<evidence type="ECO:0000259" key="14">
    <source>
        <dbReference type="Pfam" id="PF20656"/>
    </source>
</evidence>
<dbReference type="Pfam" id="PF01274">
    <property type="entry name" value="MS_TIM-barrel"/>
    <property type="match status" value="1"/>
</dbReference>
<dbReference type="InterPro" id="IPR048356">
    <property type="entry name" value="MS_N"/>
</dbReference>
<dbReference type="HAMAP" id="MF_00641">
    <property type="entry name" value="Malate_synth_G"/>
    <property type="match status" value="1"/>
</dbReference>
<feature type="modified residue" description="Cysteine sulfenic acid (-SOH)" evidence="10">
    <location>
        <position position="618"/>
    </location>
</feature>
<dbReference type="Gene3D" id="3.20.20.360">
    <property type="entry name" value="Malate synthase, domain 3"/>
    <property type="match status" value="2"/>
</dbReference>
<evidence type="ECO:0000256" key="7">
    <source>
        <dbReference type="ARBA" id="ARBA00022842"/>
    </source>
</evidence>
<comment type="subunit">
    <text evidence="10">Monomer.</text>
</comment>
<dbReference type="PANTHER" id="PTHR42739">
    <property type="entry name" value="MALATE SYNTHASE G"/>
    <property type="match status" value="1"/>
</dbReference>
<evidence type="ECO:0000256" key="2">
    <source>
        <dbReference type="ARBA" id="ARBA00022435"/>
    </source>
</evidence>
<evidence type="ECO:0000313" key="17">
    <source>
        <dbReference type="EMBL" id="BDU00675.1"/>
    </source>
</evidence>
<dbReference type="InterPro" id="IPR046363">
    <property type="entry name" value="MS_N_TIM-barrel_dom"/>
</dbReference>
<evidence type="ECO:0000256" key="1">
    <source>
        <dbReference type="ARBA" id="ARBA00001946"/>
    </source>
</evidence>
<comment type="pathway">
    <text evidence="10 12">Carbohydrate metabolism; glyoxylate cycle; (S)-malate from isocitrate: step 2/2.</text>
</comment>
<evidence type="ECO:0000256" key="10">
    <source>
        <dbReference type="HAMAP-Rule" id="MF_00641"/>
    </source>
</evidence>
<keyword evidence="7 10" id="KW-0460">Magnesium</keyword>
<keyword evidence="2 10" id="KW-0329">Glyoxylate bypass</keyword>
<feature type="binding site" evidence="10">
    <location>
        <position position="313"/>
    </location>
    <ligand>
        <name>acetyl-CoA</name>
        <dbReference type="ChEBI" id="CHEBI:57288"/>
    </ligand>
</feature>
<feature type="domain" description="Malate synthase TIM barrel" evidence="13">
    <location>
        <begin position="337"/>
        <end position="579"/>
    </location>
</feature>
<dbReference type="PANTHER" id="PTHR42739:SF1">
    <property type="entry name" value="MALATE SYNTHASE G"/>
    <property type="match status" value="1"/>
</dbReference>
<keyword evidence="8 10" id="KW-0558">Oxidation</keyword>
<feature type="domain" description="Malate synthase G alpha-beta insertion" evidence="15">
    <location>
        <begin position="160"/>
        <end position="235"/>
    </location>
</feature>
<feature type="binding site" evidence="10">
    <location>
        <position position="541"/>
    </location>
    <ligand>
        <name>acetyl-CoA</name>
        <dbReference type="ChEBI" id="CHEBI:57288"/>
    </ligand>
</feature>
<evidence type="ECO:0000259" key="15">
    <source>
        <dbReference type="Pfam" id="PF20658"/>
    </source>
</evidence>
<comment type="subcellular location">
    <subcellularLocation>
        <location evidence="10 12">Cytoplasm</location>
    </subcellularLocation>
</comment>
<keyword evidence="6 10" id="KW-0479">Metal-binding</keyword>
<dbReference type="Pfam" id="PF20659">
    <property type="entry name" value="MS_C"/>
    <property type="match status" value="1"/>
</dbReference>
<dbReference type="InterPro" id="IPR044856">
    <property type="entry name" value="Malate_synth_C_sf"/>
</dbReference>
<keyword evidence="4 10" id="KW-0816">Tricarboxylic acid cycle</keyword>
<dbReference type="EC" id="2.3.3.9" evidence="10 11"/>
<dbReference type="RefSeq" id="WP_281873566.1">
    <property type="nucleotide sequence ID" value="NZ_AP026976.1"/>
</dbReference>
<dbReference type="Proteomes" id="UP001317870">
    <property type="component" value="Chromosome"/>
</dbReference>
<reference evidence="17 18" key="1">
    <citation type="submission" date="2022-11" db="EMBL/GenBank/DDBJ databases">
        <title>Genome Sequencing of Nocardia sp. ON39_IFM12276 and assembly.</title>
        <authorList>
            <person name="Shimojima M."/>
            <person name="Toyokawa M."/>
            <person name="Uesaka K."/>
        </authorList>
    </citation>
    <scope>NUCLEOTIDE SEQUENCE [LARGE SCALE GENOMIC DNA]</scope>
    <source>
        <strain evidence="17 18">IFM 12276</strain>
    </source>
</reference>
<dbReference type="Pfam" id="PF20658">
    <property type="entry name" value="MSG_insertion"/>
    <property type="match status" value="1"/>
</dbReference>
<comment type="function">
    <text evidence="10">Involved in the glycolate utilization. Catalyzes the condensation and subsequent hydrolysis of acetyl-coenzyme A (acetyl-CoA) and glyoxylate to form malate and CoA.</text>
</comment>
<protein>
    <recommendedName>
        <fullName evidence="10 11">Malate synthase G</fullName>
        <ecNumber evidence="10 11">2.3.3.9</ecNumber>
    </recommendedName>
</protein>
<feature type="binding site" evidence="10">
    <location>
        <position position="432"/>
    </location>
    <ligand>
        <name>glyoxylate</name>
        <dbReference type="ChEBI" id="CHEBI:36655"/>
    </ligand>
</feature>
<comment type="catalytic activity">
    <reaction evidence="9 10 12">
        <text>glyoxylate + acetyl-CoA + H2O = (S)-malate + CoA + H(+)</text>
        <dbReference type="Rhea" id="RHEA:18181"/>
        <dbReference type="ChEBI" id="CHEBI:15377"/>
        <dbReference type="ChEBI" id="CHEBI:15378"/>
        <dbReference type="ChEBI" id="CHEBI:15589"/>
        <dbReference type="ChEBI" id="CHEBI:36655"/>
        <dbReference type="ChEBI" id="CHEBI:57287"/>
        <dbReference type="ChEBI" id="CHEBI:57288"/>
        <dbReference type="EC" id="2.3.3.9"/>
    </reaction>
</comment>
<dbReference type="InterPro" id="IPR001465">
    <property type="entry name" value="Malate_synthase_TIM"/>
</dbReference>
<feature type="binding site" evidence="10">
    <location>
        <position position="118"/>
    </location>
    <ligand>
        <name>acetyl-CoA</name>
        <dbReference type="ChEBI" id="CHEBI:57288"/>
    </ligand>
</feature>
<evidence type="ECO:0000256" key="3">
    <source>
        <dbReference type="ARBA" id="ARBA00022490"/>
    </source>
</evidence>
<dbReference type="SUPFAM" id="SSF51645">
    <property type="entry name" value="Malate synthase G"/>
    <property type="match status" value="1"/>
</dbReference>
<feature type="binding site" evidence="10">
    <location>
        <position position="340"/>
    </location>
    <ligand>
        <name>glyoxylate</name>
        <dbReference type="ChEBI" id="CHEBI:36655"/>
    </ligand>
</feature>
<feature type="binding site" evidence="10">
    <location>
        <position position="276"/>
    </location>
    <ligand>
        <name>acetyl-CoA</name>
        <dbReference type="ChEBI" id="CHEBI:57288"/>
    </ligand>
</feature>
<evidence type="ECO:0000313" key="18">
    <source>
        <dbReference type="Proteomes" id="UP001317870"/>
    </source>
</evidence>
<feature type="active site" description="Proton acceptor" evidence="10">
    <location>
        <position position="340"/>
    </location>
</feature>
<dbReference type="InterPro" id="IPR048357">
    <property type="entry name" value="MSG_insertion"/>
</dbReference>
<comment type="cofactor">
    <cofactor evidence="1 10">
        <name>Mg(2+)</name>
        <dbReference type="ChEBI" id="CHEBI:18420"/>
    </cofactor>
</comment>
<comment type="similarity">
    <text evidence="10 12">Belongs to the malate synthase family. GlcB subfamily.</text>
</comment>
<dbReference type="Pfam" id="PF20656">
    <property type="entry name" value="MS_N"/>
    <property type="match status" value="1"/>
</dbReference>
<evidence type="ECO:0000256" key="9">
    <source>
        <dbReference type="ARBA" id="ARBA00047918"/>
    </source>
</evidence>
<evidence type="ECO:0000256" key="11">
    <source>
        <dbReference type="NCBIfam" id="TIGR01345"/>
    </source>
</evidence>
<evidence type="ECO:0000256" key="6">
    <source>
        <dbReference type="ARBA" id="ARBA00022723"/>
    </source>
</evidence>
<dbReference type="NCBIfam" id="TIGR01345">
    <property type="entry name" value="malate_syn_G"/>
    <property type="match status" value="1"/>
</dbReference>
<sequence length="726" mass="79049">MTERIQVGGLQVARVLHEFVENEALPGSGVDSAAFWAGAEQVINDLAPRNRALLAERDEIQGKVDAWHAEHPGANYDKAAYKNFLTEIGYLRPEPTDFQITTQNVDEEIAATAGPQLVVPVMNARFAINAANARWGSLYDALYGTDAISEAGGAEKGTGYNKVRGDKVIEWARNFLDDSVTLITGSHIGSTSYKIVDGELEVGLEDGTSIGLADASQLVGYLGDPEAPSSVLLKHNGLHIEIQIDPQSPIGSTDTAGVKDVVLESAVTTIMDFEDSVAAVDAEDKVLCYHNWLGLMKGDLAEKVSKGEKTFTRTMNPDRVYTALDGGELVLHGRSLLFVRNVGHLMTSDAILDAEGNEVPEGIMDGLITSLIAKHSLADDAKLKNSRTGSVYIVKPKMHGPDEVAFTNELFGRIEDVLGLERNTLKVGIMDEERRTTVNLKACIQAAAERVVFINTGFLDRTGDEIHTSMEAGPMVRKADMKSQQWILSYEDWNVDTGLAAGLPGKAQIGKGMWAMPDLMADMLAQKIGHPRAGANTAWVPSPTAATLHATHYHLVDVFKRQQEIAKGGRRATVDEILEIPLAAAPNWTDEEKRQELDNNSQSILGYVVRWIDQGVGCSKVPDIKDVALMEDRATLRISSQLMANWLRHGIVTADEVVASLERMAPVVDRQNAGDPNYRAMAPDFAGSIAFQAAKELILEGTKQPNGYTEPILHRRRREAKALACV</sequence>
<gene>
    <name evidence="10 17" type="primary">glcB</name>
    <name evidence="17" type="ORF">IFM12276_37030</name>
</gene>
<name>A0ABN6U671_9NOCA</name>
<evidence type="ECO:0000256" key="8">
    <source>
        <dbReference type="ARBA" id="ARBA00023097"/>
    </source>
</evidence>
<evidence type="ECO:0000256" key="4">
    <source>
        <dbReference type="ARBA" id="ARBA00022532"/>
    </source>
</evidence>
<dbReference type="InterPro" id="IPR006253">
    <property type="entry name" value="Malate_synthG"/>
</dbReference>